<evidence type="ECO:0000259" key="7">
    <source>
        <dbReference type="Pfam" id="PF02771"/>
    </source>
</evidence>
<dbReference type="Gene3D" id="1.10.540.10">
    <property type="entry name" value="Acyl-CoA dehydrogenase/oxidase, N-terminal domain"/>
    <property type="match status" value="1"/>
</dbReference>
<name>A0A164HSD1_9NOCA</name>
<proteinExistence type="inferred from homology"/>
<evidence type="ECO:0000256" key="5">
    <source>
        <dbReference type="ARBA" id="ARBA00023002"/>
    </source>
</evidence>
<dbReference type="Pfam" id="PF02771">
    <property type="entry name" value="Acyl-CoA_dh_N"/>
    <property type="match status" value="1"/>
</dbReference>
<dbReference type="PANTHER" id="PTHR43884:SF20">
    <property type="entry name" value="ACYL-COA DEHYDROGENASE FADE28"/>
    <property type="match status" value="1"/>
</dbReference>
<comment type="similarity">
    <text evidence="2">Belongs to the acyl-CoA dehydrogenase family.</text>
</comment>
<evidence type="ECO:0000313" key="8">
    <source>
        <dbReference type="EMBL" id="KZM68766.1"/>
    </source>
</evidence>
<keyword evidence="9" id="KW-1185">Reference proteome</keyword>
<keyword evidence="5" id="KW-0560">Oxidoreductase</keyword>
<sequence>MSDTADRQELARTVRAVLAKHGDRSALRRAIDSDLGYDEHLWTLLCEQVGVAALAIPEEYGGIGAGLPEAFVVLEELGRTLHAPPMLGSAVLGAQAILLSGNTAACERLLPEVAEGTRTLALCWADEHGWETPGVRADGDRLTGTAHYVLDGAAADTLVVVTNAGLYEIDAAAPEVARSVVPTMDPSRRLSTITFTDAPARPLGIETVTGRLRDIAWAAVAAEQVGAAEECLWMTVEYTKSRVQFGRAIGSFQALKHRMADMYVLVESARSAAYRAAAALEEDSGNPSAALDLAAARRHCSEAFAAVVGETVQLHGGIAITWEHDAHLYFKRAHADSQLFGMPHRPLARPA</sequence>
<evidence type="ECO:0000256" key="1">
    <source>
        <dbReference type="ARBA" id="ARBA00001974"/>
    </source>
</evidence>
<dbReference type="SUPFAM" id="SSF47203">
    <property type="entry name" value="Acyl-CoA dehydrogenase C-terminal domain-like"/>
    <property type="match status" value="1"/>
</dbReference>
<dbReference type="Pfam" id="PF00441">
    <property type="entry name" value="Acyl-CoA_dh_1"/>
    <property type="match status" value="1"/>
</dbReference>
<reference evidence="8 9" key="1">
    <citation type="submission" date="2016-04" db="EMBL/GenBank/DDBJ databases">
        <authorList>
            <person name="Evans L.H."/>
            <person name="Alamgir A."/>
            <person name="Owens N."/>
            <person name="Weber N.D."/>
            <person name="Virtaneva K."/>
            <person name="Barbian K."/>
            <person name="Babar A."/>
            <person name="Rosenke K."/>
        </authorList>
    </citation>
    <scope>NUCLEOTIDE SEQUENCE [LARGE SCALE GENOMIC DNA]</scope>
    <source>
        <strain evidence="8 9">IFM 0406</strain>
    </source>
</reference>
<gene>
    <name evidence="8" type="ORF">AWN90_13275</name>
</gene>
<evidence type="ECO:0000256" key="2">
    <source>
        <dbReference type="ARBA" id="ARBA00009347"/>
    </source>
</evidence>
<dbReference type="SUPFAM" id="SSF56645">
    <property type="entry name" value="Acyl-CoA dehydrogenase NM domain-like"/>
    <property type="match status" value="1"/>
</dbReference>
<feature type="domain" description="Acyl-CoA dehydrogenase/oxidase C-terminal" evidence="6">
    <location>
        <begin position="218"/>
        <end position="337"/>
    </location>
</feature>
<dbReference type="InterPro" id="IPR037069">
    <property type="entry name" value="AcylCoA_DH/ox_N_sf"/>
</dbReference>
<evidence type="ECO:0000259" key="6">
    <source>
        <dbReference type="Pfam" id="PF00441"/>
    </source>
</evidence>
<dbReference type="RefSeq" id="WP_067580660.1">
    <property type="nucleotide sequence ID" value="NZ_JABMCZ010000002.1"/>
</dbReference>
<comment type="caution">
    <text evidence="8">The sequence shown here is derived from an EMBL/GenBank/DDBJ whole genome shotgun (WGS) entry which is preliminary data.</text>
</comment>
<dbReference type="InterPro" id="IPR009075">
    <property type="entry name" value="AcylCo_DH/oxidase_C"/>
</dbReference>
<evidence type="ECO:0000256" key="4">
    <source>
        <dbReference type="ARBA" id="ARBA00022827"/>
    </source>
</evidence>
<dbReference type="Proteomes" id="UP000076512">
    <property type="component" value="Unassembled WGS sequence"/>
</dbReference>
<dbReference type="PANTHER" id="PTHR43884">
    <property type="entry name" value="ACYL-COA DEHYDROGENASE"/>
    <property type="match status" value="1"/>
</dbReference>
<keyword evidence="3" id="KW-0285">Flavoprotein</keyword>
<dbReference type="AlphaFoldDB" id="A0A164HSD1"/>
<feature type="domain" description="Acyl-CoA dehydrogenase/oxidase N-terminal" evidence="7">
    <location>
        <begin position="4"/>
        <end position="116"/>
    </location>
</feature>
<accession>A0A164HSD1</accession>
<evidence type="ECO:0000313" key="9">
    <source>
        <dbReference type="Proteomes" id="UP000076512"/>
    </source>
</evidence>
<dbReference type="STRING" id="455432.AWN90_13275"/>
<dbReference type="GO" id="GO:0003995">
    <property type="term" value="F:acyl-CoA dehydrogenase activity"/>
    <property type="evidence" value="ECO:0007669"/>
    <property type="project" value="TreeGrafter"/>
</dbReference>
<evidence type="ECO:0000256" key="3">
    <source>
        <dbReference type="ARBA" id="ARBA00022630"/>
    </source>
</evidence>
<protein>
    <submittedName>
        <fullName evidence="8">Acyl-CoA dehydrogenase</fullName>
    </submittedName>
</protein>
<dbReference type="Gene3D" id="1.20.140.10">
    <property type="entry name" value="Butyryl-CoA Dehydrogenase, subunit A, domain 3"/>
    <property type="match status" value="1"/>
</dbReference>
<dbReference type="EMBL" id="LWGR01000021">
    <property type="protein sequence ID" value="KZM68766.1"/>
    <property type="molecule type" value="Genomic_DNA"/>
</dbReference>
<dbReference type="InterPro" id="IPR009100">
    <property type="entry name" value="AcylCoA_DH/oxidase_NM_dom_sf"/>
</dbReference>
<dbReference type="OrthoDB" id="8677713at2"/>
<dbReference type="GO" id="GO:0050660">
    <property type="term" value="F:flavin adenine dinucleotide binding"/>
    <property type="evidence" value="ECO:0007669"/>
    <property type="project" value="InterPro"/>
</dbReference>
<keyword evidence="4" id="KW-0274">FAD</keyword>
<dbReference type="InterPro" id="IPR013786">
    <property type="entry name" value="AcylCoA_DH/ox_N"/>
</dbReference>
<dbReference type="InterPro" id="IPR036250">
    <property type="entry name" value="AcylCo_DH-like_C"/>
</dbReference>
<organism evidence="8 9">
    <name type="scientific">Nocardia terpenica</name>
    <dbReference type="NCBI Taxonomy" id="455432"/>
    <lineage>
        <taxon>Bacteria</taxon>
        <taxon>Bacillati</taxon>
        <taxon>Actinomycetota</taxon>
        <taxon>Actinomycetes</taxon>
        <taxon>Mycobacteriales</taxon>
        <taxon>Nocardiaceae</taxon>
        <taxon>Nocardia</taxon>
    </lineage>
</organism>
<comment type="cofactor">
    <cofactor evidence="1">
        <name>FAD</name>
        <dbReference type="ChEBI" id="CHEBI:57692"/>
    </cofactor>
</comment>